<dbReference type="PANTHER" id="PTHR48438:SF1">
    <property type="entry name" value="ALPHA-(1,3)-FUCOSYLTRANSFERASE C-RELATED"/>
    <property type="match status" value="1"/>
</dbReference>
<dbReference type="Pfam" id="PF00852">
    <property type="entry name" value="Glyco_transf_10"/>
    <property type="match status" value="1"/>
</dbReference>
<keyword evidence="10 12" id="KW-0472">Membrane</keyword>
<dbReference type="EMBL" id="WJBH02000008">
    <property type="protein sequence ID" value="KAI9554723.1"/>
    <property type="molecule type" value="Genomic_DNA"/>
</dbReference>
<protein>
    <recommendedName>
        <fullName evidence="12">Fucosyltransferase</fullName>
        <ecNumber evidence="12">2.4.1.-</ecNumber>
    </recommendedName>
</protein>
<dbReference type="Gene3D" id="3.40.50.11660">
    <property type="entry name" value="Glycosyl transferase family 10, C-terminal domain"/>
    <property type="match status" value="1"/>
</dbReference>
<keyword evidence="5 12" id="KW-0808">Transferase</keyword>
<evidence type="ECO:0000256" key="11">
    <source>
        <dbReference type="ARBA" id="ARBA00023180"/>
    </source>
</evidence>
<evidence type="ECO:0000256" key="5">
    <source>
        <dbReference type="ARBA" id="ARBA00022679"/>
    </source>
</evidence>
<dbReference type="GO" id="GO:0008417">
    <property type="term" value="F:fucosyltransferase activity"/>
    <property type="evidence" value="ECO:0007669"/>
    <property type="project" value="InterPro"/>
</dbReference>
<accession>A0AAD5L2W1</accession>
<evidence type="ECO:0000259" key="13">
    <source>
        <dbReference type="Pfam" id="PF00852"/>
    </source>
</evidence>
<dbReference type="InterPro" id="IPR055270">
    <property type="entry name" value="Glyco_tran_10_C"/>
</dbReference>
<dbReference type="InterPro" id="IPR038577">
    <property type="entry name" value="GT10-like_C_sf"/>
</dbReference>
<evidence type="ECO:0000256" key="6">
    <source>
        <dbReference type="ARBA" id="ARBA00022692"/>
    </source>
</evidence>
<comment type="pathway">
    <text evidence="2">Protein modification; protein glycosylation.</text>
</comment>
<name>A0AAD5L2W1_9CRUS</name>
<dbReference type="FunFam" id="3.40.50.11660:FF:000014">
    <property type="entry name" value="Uncharacterized protein"/>
    <property type="match status" value="1"/>
</dbReference>
<evidence type="ECO:0000256" key="1">
    <source>
        <dbReference type="ARBA" id="ARBA00004447"/>
    </source>
</evidence>
<dbReference type="AlphaFoldDB" id="A0AAD5L2W1"/>
<evidence type="ECO:0000313" key="15">
    <source>
        <dbReference type="EMBL" id="KAI9554723.1"/>
    </source>
</evidence>
<feature type="domain" description="Fucosyltransferase C-terminal" evidence="13">
    <location>
        <begin position="227"/>
        <end position="397"/>
    </location>
</feature>
<reference evidence="15 16" key="1">
    <citation type="submission" date="2022-05" db="EMBL/GenBank/DDBJ databases">
        <title>A multi-omics perspective on studying reproductive biology in Daphnia sinensis.</title>
        <authorList>
            <person name="Jia J."/>
        </authorList>
    </citation>
    <scope>NUCLEOTIDE SEQUENCE [LARGE SCALE GENOMIC DNA]</scope>
    <source>
        <strain evidence="15 16">WSL</strain>
    </source>
</reference>
<dbReference type="InterPro" id="IPR031481">
    <property type="entry name" value="Glyco_tran_10_N"/>
</dbReference>
<dbReference type="Pfam" id="PF17039">
    <property type="entry name" value="Glyco_tran_10_N"/>
    <property type="match status" value="1"/>
</dbReference>
<comment type="subcellular location">
    <subcellularLocation>
        <location evidence="1 12">Golgi apparatus</location>
        <location evidence="1 12">Golgi stack membrane</location>
        <topology evidence="1 12">Single-pass type II membrane protein</topology>
    </subcellularLocation>
</comment>
<keyword evidence="16" id="KW-1185">Reference proteome</keyword>
<keyword evidence="8 12" id="KW-1133">Transmembrane helix</keyword>
<dbReference type="GO" id="GO:0032580">
    <property type="term" value="C:Golgi cisterna membrane"/>
    <property type="evidence" value="ECO:0007669"/>
    <property type="project" value="UniProtKB-SubCell"/>
</dbReference>
<evidence type="ECO:0000313" key="16">
    <source>
        <dbReference type="Proteomes" id="UP000820818"/>
    </source>
</evidence>
<evidence type="ECO:0000256" key="8">
    <source>
        <dbReference type="ARBA" id="ARBA00022989"/>
    </source>
</evidence>
<evidence type="ECO:0000256" key="9">
    <source>
        <dbReference type="ARBA" id="ARBA00023034"/>
    </source>
</evidence>
<evidence type="ECO:0000256" key="2">
    <source>
        <dbReference type="ARBA" id="ARBA00004922"/>
    </source>
</evidence>
<keyword evidence="7" id="KW-0735">Signal-anchor</keyword>
<organism evidence="15 16">
    <name type="scientific">Daphnia sinensis</name>
    <dbReference type="NCBI Taxonomy" id="1820382"/>
    <lineage>
        <taxon>Eukaryota</taxon>
        <taxon>Metazoa</taxon>
        <taxon>Ecdysozoa</taxon>
        <taxon>Arthropoda</taxon>
        <taxon>Crustacea</taxon>
        <taxon>Branchiopoda</taxon>
        <taxon>Diplostraca</taxon>
        <taxon>Cladocera</taxon>
        <taxon>Anomopoda</taxon>
        <taxon>Daphniidae</taxon>
        <taxon>Daphnia</taxon>
        <taxon>Daphnia similis group</taxon>
    </lineage>
</organism>
<evidence type="ECO:0000256" key="7">
    <source>
        <dbReference type="ARBA" id="ARBA00022968"/>
    </source>
</evidence>
<keyword evidence="11" id="KW-0325">Glycoprotein</keyword>
<evidence type="ECO:0000259" key="14">
    <source>
        <dbReference type="Pfam" id="PF17039"/>
    </source>
</evidence>
<comment type="caution">
    <text evidence="15">The sequence shown here is derived from an EMBL/GenBank/DDBJ whole genome shotgun (WGS) entry which is preliminary data.</text>
</comment>
<dbReference type="EC" id="2.4.1.-" evidence="12"/>
<feature type="domain" description="Fucosyltransferase N-terminal" evidence="14">
    <location>
        <begin position="72"/>
        <end position="188"/>
    </location>
</feature>
<evidence type="ECO:0000256" key="3">
    <source>
        <dbReference type="ARBA" id="ARBA00008919"/>
    </source>
</evidence>
<dbReference type="InterPro" id="IPR001503">
    <property type="entry name" value="Glyco_trans_10"/>
</dbReference>
<gene>
    <name evidence="15" type="ORF">GHT06_019999</name>
</gene>
<evidence type="ECO:0000256" key="10">
    <source>
        <dbReference type="ARBA" id="ARBA00023136"/>
    </source>
</evidence>
<dbReference type="SUPFAM" id="SSF53756">
    <property type="entry name" value="UDP-Glycosyltransferase/glycogen phosphorylase"/>
    <property type="match status" value="1"/>
</dbReference>
<keyword evidence="6 12" id="KW-0812">Transmembrane</keyword>
<evidence type="ECO:0000256" key="4">
    <source>
        <dbReference type="ARBA" id="ARBA00022676"/>
    </source>
</evidence>
<sequence length="422" mass="49119">MVKCFTTCIGNRTMLRQSFFQPIRLSSLTRLFLLGTIALVTFTNFFYNYRLLFQRHQLKQVSYSVRTERLCPIVLYWTKFYDMKDFGIGVGRATFSQCSHMEGSSGCLTTTDRSFLNDSDAILFHGQDIDVDDLPPPQWRRPHQHFIFVLQESPVYTKFYKFRQPLFQNYFNRTISYRRDSDIPITYGRLQCIDPALPCSDFPRTDDVNTVEDILNSSSPIKINLAFKNRTVAWFVSNCHSNSQRESLVRELSRFITVDIYGGCGKMQCPTRADCDSMLSRYYRFYLSFENSLCTDYVTEKLYRPLMHDTVPVVYGGSDYSFHLPVGSYVDARDFDSAESLANHLKNVMMDDELYLSYFRWRSKYAVNPWAGDWCRLCKMLRDTNMKSKIYSNISAWWTGSVTNPTCIAPPPSLISSQQNLT</sequence>
<comment type="similarity">
    <text evidence="3 12">Belongs to the glycosyltransferase 10 family.</text>
</comment>
<keyword evidence="4 12" id="KW-0328">Glycosyltransferase</keyword>
<feature type="transmembrane region" description="Helical" evidence="12">
    <location>
        <begin position="31"/>
        <end position="49"/>
    </location>
</feature>
<dbReference type="PANTHER" id="PTHR48438">
    <property type="entry name" value="ALPHA-(1,3)-FUCOSYLTRANSFERASE C-RELATED"/>
    <property type="match status" value="1"/>
</dbReference>
<evidence type="ECO:0000256" key="12">
    <source>
        <dbReference type="RuleBase" id="RU003832"/>
    </source>
</evidence>
<proteinExistence type="inferred from homology"/>
<dbReference type="Proteomes" id="UP000820818">
    <property type="component" value="Linkage Group LG8"/>
</dbReference>
<keyword evidence="9 12" id="KW-0333">Golgi apparatus</keyword>